<keyword evidence="1 2" id="KW-0597">Phosphoprotein</keyword>
<dbReference type="InterPro" id="IPR001789">
    <property type="entry name" value="Sig_transdc_resp-reg_receiver"/>
</dbReference>
<sequence>MSSSIFIIDSSPAVRRMVEQISTPEGFDVVGFQDGPAALEAARRISPALIIADYHLDNITFSGFCKEVNRLDNLSETYLISLVNPADRPDESLLKTLGVKAFLNKPFQSEDLLDVIKSLQQQTQPQQNGNRLKRRVWPPDSTSTDTDDDDAVMDQLDVADEQEDLTMAHPPESTTTTKAAPVAAGPEEAMKGLFGQLLESMTERTEKRLADVLPQAIEKELTTRIHSAVKNELNGQLGEILSQEQLATIVHPLLVQELPSFIKQEMAASEGLIRQAVSDIAIPVIKDVLDQSVRELAEASVRKQLPEVVREHLGSIDLLVKEEIRQATLKHAPLIADDIVRATAEQTVEQAVQRIVPELAEQHIKAELTRLTETE</sequence>
<evidence type="ECO:0000259" key="4">
    <source>
        <dbReference type="PROSITE" id="PS50110"/>
    </source>
</evidence>
<dbReference type="Gene3D" id="3.40.50.2300">
    <property type="match status" value="1"/>
</dbReference>
<keyword evidence="6" id="KW-1185">Reference proteome</keyword>
<dbReference type="PANTHER" id="PTHR44591">
    <property type="entry name" value="STRESS RESPONSE REGULATOR PROTEIN 1"/>
    <property type="match status" value="1"/>
</dbReference>
<dbReference type="EMBL" id="OUNR01000016">
    <property type="protein sequence ID" value="SPP65507.1"/>
    <property type="molecule type" value="Genomic_DNA"/>
</dbReference>
<dbReference type="InterPro" id="IPR050595">
    <property type="entry name" value="Bact_response_regulator"/>
</dbReference>
<reference evidence="6" key="1">
    <citation type="submission" date="2018-04" db="EMBL/GenBank/DDBJ databases">
        <authorList>
            <person name="Lucker S."/>
            <person name="Sakoula D."/>
        </authorList>
    </citation>
    <scope>NUCLEOTIDE SEQUENCE [LARGE SCALE GENOMIC DNA]</scope>
</reference>
<dbReference type="Proteomes" id="UP000248168">
    <property type="component" value="Unassembled WGS sequence"/>
</dbReference>
<protein>
    <submittedName>
        <fullName evidence="5">Putative Response regulator, CheY like (Modular protein)</fullName>
    </submittedName>
</protein>
<dbReference type="InParanoid" id="A0A330L859"/>
<dbReference type="PROSITE" id="PS50110">
    <property type="entry name" value="RESPONSE_REGULATORY"/>
    <property type="match status" value="1"/>
</dbReference>
<proteinExistence type="predicted"/>
<evidence type="ECO:0000313" key="5">
    <source>
        <dbReference type="EMBL" id="SPP65507.1"/>
    </source>
</evidence>
<dbReference type="RefSeq" id="WP_146216170.1">
    <property type="nucleotide sequence ID" value="NZ_OUNR01000016.1"/>
</dbReference>
<dbReference type="SMART" id="SM00448">
    <property type="entry name" value="REC"/>
    <property type="match status" value="1"/>
</dbReference>
<evidence type="ECO:0000313" key="6">
    <source>
        <dbReference type="Proteomes" id="UP000248168"/>
    </source>
</evidence>
<organism evidence="5 6">
    <name type="scientific">Nitrospira lenta</name>
    <dbReference type="NCBI Taxonomy" id="1436998"/>
    <lineage>
        <taxon>Bacteria</taxon>
        <taxon>Pseudomonadati</taxon>
        <taxon>Nitrospirota</taxon>
        <taxon>Nitrospiria</taxon>
        <taxon>Nitrospirales</taxon>
        <taxon>Nitrospiraceae</taxon>
        <taxon>Nitrospira</taxon>
    </lineage>
</organism>
<name>A0A330L859_9BACT</name>
<dbReference type="SUPFAM" id="SSF52172">
    <property type="entry name" value="CheY-like"/>
    <property type="match status" value="1"/>
</dbReference>
<dbReference type="InterPro" id="IPR011006">
    <property type="entry name" value="CheY-like_superfamily"/>
</dbReference>
<dbReference type="Pfam" id="PF00072">
    <property type="entry name" value="Response_reg"/>
    <property type="match status" value="1"/>
</dbReference>
<dbReference type="AlphaFoldDB" id="A0A330L859"/>
<evidence type="ECO:0000256" key="3">
    <source>
        <dbReference type="SAM" id="MobiDB-lite"/>
    </source>
</evidence>
<feature type="modified residue" description="4-aspartylphosphate" evidence="2">
    <location>
        <position position="53"/>
    </location>
</feature>
<evidence type="ECO:0000256" key="1">
    <source>
        <dbReference type="ARBA" id="ARBA00022553"/>
    </source>
</evidence>
<evidence type="ECO:0000256" key="2">
    <source>
        <dbReference type="PROSITE-ProRule" id="PRU00169"/>
    </source>
</evidence>
<feature type="domain" description="Response regulatory" evidence="4">
    <location>
        <begin position="4"/>
        <end position="120"/>
    </location>
</feature>
<gene>
    <name evidence="5" type="ORF">NITLEN_30421</name>
</gene>
<dbReference type="GO" id="GO:0000160">
    <property type="term" value="P:phosphorelay signal transduction system"/>
    <property type="evidence" value="ECO:0007669"/>
    <property type="project" value="InterPro"/>
</dbReference>
<dbReference type="PANTHER" id="PTHR44591:SF3">
    <property type="entry name" value="RESPONSE REGULATORY DOMAIN-CONTAINING PROTEIN"/>
    <property type="match status" value="1"/>
</dbReference>
<dbReference type="OrthoDB" id="9782655at2"/>
<feature type="region of interest" description="Disordered" evidence="3">
    <location>
        <begin position="121"/>
        <end position="152"/>
    </location>
</feature>
<accession>A0A330L859</accession>